<name>A0A2I4AIX7_AUSLI</name>
<gene>
    <name evidence="2" type="primary">LOC106511222</name>
</gene>
<dbReference type="OrthoDB" id="159395at2759"/>
<accession>A0A2I4AIX7</accession>
<keyword evidence="1" id="KW-1185">Reference proteome</keyword>
<evidence type="ECO:0000313" key="2">
    <source>
        <dbReference type="RefSeq" id="XP_013855429.1"/>
    </source>
</evidence>
<dbReference type="GeneID" id="106511222"/>
<dbReference type="KEGG" id="alim:106511222"/>
<protein>
    <submittedName>
        <fullName evidence="2">Type I inositol 3,4-bisphosphate 4-phosphatase</fullName>
    </submittedName>
</protein>
<dbReference type="RefSeq" id="XP_013855429.1">
    <property type="nucleotide sequence ID" value="XM_013999975.1"/>
</dbReference>
<dbReference type="InParanoid" id="A0A2I4AIX7"/>
<evidence type="ECO:0000313" key="1">
    <source>
        <dbReference type="Proteomes" id="UP000192220"/>
    </source>
</evidence>
<sequence length="84" mass="9206">MELFPGRNTVVCLVNSSAENKQVGSIVVVVWQMEERADPRMSVGRLPDIINGRTVLPVDESLAESMGARIKYASLCKDTLLRSG</sequence>
<dbReference type="Proteomes" id="UP000192220">
    <property type="component" value="Unplaced"/>
</dbReference>
<reference evidence="2" key="1">
    <citation type="submission" date="2025-08" db="UniProtKB">
        <authorList>
            <consortium name="RefSeq"/>
        </authorList>
    </citation>
    <scope>IDENTIFICATION</scope>
    <source>
        <strain evidence="2">Quisiro</strain>
        <tissue evidence="2">Liver</tissue>
    </source>
</reference>
<organism evidence="1 2">
    <name type="scientific">Austrofundulus limnaeus</name>
    <name type="common">Annual killifish</name>
    <dbReference type="NCBI Taxonomy" id="52670"/>
    <lineage>
        <taxon>Eukaryota</taxon>
        <taxon>Metazoa</taxon>
        <taxon>Chordata</taxon>
        <taxon>Craniata</taxon>
        <taxon>Vertebrata</taxon>
        <taxon>Euteleostomi</taxon>
        <taxon>Actinopterygii</taxon>
        <taxon>Neopterygii</taxon>
        <taxon>Teleostei</taxon>
        <taxon>Neoteleostei</taxon>
        <taxon>Acanthomorphata</taxon>
        <taxon>Ovalentaria</taxon>
        <taxon>Atherinomorphae</taxon>
        <taxon>Cyprinodontiformes</taxon>
        <taxon>Rivulidae</taxon>
        <taxon>Austrofundulus</taxon>
    </lineage>
</organism>
<dbReference type="AlphaFoldDB" id="A0A2I4AIX7"/>
<proteinExistence type="predicted"/>